<feature type="modified residue" description="N6-(pyridoxal phosphate)lysine" evidence="7">
    <location>
        <position position="306"/>
    </location>
</feature>
<sequence length="548" mass="61178">MSLSTHINAEKVLKASREHSHKHGRPSIHELMSRDKPGHYDLPPSADRYETEPIPKYSIPSKGVPPHVAYDLVNSELALDGKPFTNLASFVHTSMDEYGDRLTFENRAINLIDGDEYPATQMIHARLVSMVAKLWHAADLGENATGCATTGSSEAAQLGGLAMKKRWQERRKAEGKSIHEPGPNIVMGANAQVALEKFARYFDVEARMVPVDASTNYVLDPKRAMEYVDENTIGVFVILGSTYTGTYESVQGMSDLLDEYEARTGVFVPIHVDAASGGFFAPFATPSLKWDFQLPRVVSINASGHKYGKAYVGVGIIVWRDKKHLPKDLVFTLTYLGSVEHSFSLNFSRPAAPIIGLFYNMIQLGFEGYRKIALHDAKNARLFATALEKSKYFKVISLGHHTKETSLTEKVKETAGMADSIDAYIPTLPVVAFMFSDKFKQEYPHIKQVSIQKMLRQREWIVPNYDLPPNAEKEEVLRVVFREKFTEDLTERLFSDIIDITETLMKGERADSARGDDVIPRAKGQTMHEKLAASHGEGTRPVGHDSVC</sequence>
<dbReference type="GO" id="GO:0004351">
    <property type="term" value="F:glutamate decarboxylase activity"/>
    <property type="evidence" value="ECO:0007669"/>
    <property type="project" value="UniProtKB-EC"/>
</dbReference>
<protein>
    <recommendedName>
        <fullName evidence="3 9">Glutamate decarboxylase</fullName>
        <ecNumber evidence="3 9">4.1.1.15</ecNumber>
    </recommendedName>
</protein>
<evidence type="ECO:0000256" key="1">
    <source>
        <dbReference type="ARBA" id="ARBA00001933"/>
    </source>
</evidence>
<comment type="catalytic activity">
    <reaction evidence="6 9">
        <text>L-glutamate + H(+) = 4-aminobutanoate + CO2</text>
        <dbReference type="Rhea" id="RHEA:17785"/>
        <dbReference type="ChEBI" id="CHEBI:15378"/>
        <dbReference type="ChEBI" id="CHEBI:16526"/>
        <dbReference type="ChEBI" id="CHEBI:29985"/>
        <dbReference type="ChEBI" id="CHEBI:59888"/>
        <dbReference type="EC" id="4.1.1.15"/>
    </reaction>
</comment>
<reference evidence="11 12" key="1">
    <citation type="submission" date="2020-11" db="EMBL/GenBank/DDBJ databases">
        <title>Kefir isolates.</title>
        <authorList>
            <person name="Marcisauskas S."/>
            <person name="Kim Y."/>
            <person name="Blasche S."/>
        </authorList>
    </citation>
    <scope>NUCLEOTIDE SEQUENCE [LARGE SCALE GENOMIC DNA]</scope>
    <source>
        <strain evidence="11 12">KR</strain>
    </source>
</reference>
<dbReference type="GO" id="GO:0006538">
    <property type="term" value="P:L-glutamate catabolic process"/>
    <property type="evidence" value="ECO:0007669"/>
    <property type="project" value="TreeGrafter"/>
</dbReference>
<dbReference type="Gene3D" id="3.40.640.10">
    <property type="entry name" value="Type I PLP-dependent aspartate aminotransferase-like (Major domain)"/>
    <property type="match status" value="1"/>
</dbReference>
<dbReference type="OrthoDB" id="5152799at2759"/>
<gene>
    <name evidence="11" type="ORF">C6P46_002806</name>
</gene>
<dbReference type="FunFam" id="3.40.640.10:FF:000017">
    <property type="entry name" value="Glutamate decarboxylase"/>
    <property type="match status" value="1"/>
</dbReference>
<dbReference type="EC" id="4.1.1.15" evidence="3 9"/>
<dbReference type="SUPFAM" id="SSF53383">
    <property type="entry name" value="PLP-dependent transferases"/>
    <property type="match status" value="1"/>
</dbReference>
<feature type="region of interest" description="Disordered" evidence="10">
    <location>
        <begin position="14"/>
        <end position="60"/>
    </location>
</feature>
<dbReference type="Gene3D" id="3.90.1150.160">
    <property type="match status" value="1"/>
</dbReference>
<comment type="cofactor">
    <cofactor evidence="1 7 8">
        <name>pyridoxal 5'-phosphate</name>
        <dbReference type="ChEBI" id="CHEBI:597326"/>
    </cofactor>
</comment>
<dbReference type="GO" id="GO:0005829">
    <property type="term" value="C:cytosol"/>
    <property type="evidence" value="ECO:0007669"/>
    <property type="project" value="TreeGrafter"/>
</dbReference>
<keyword evidence="12" id="KW-1185">Reference proteome</keyword>
<proteinExistence type="inferred from homology"/>
<evidence type="ECO:0000313" key="11">
    <source>
        <dbReference type="EMBL" id="KAG0663217.1"/>
    </source>
</evidence>
<keyword evidence="4 7" id="KW-0663">Pyridoxal phosphate</keyword>
<dbReference type="InterPro" id="IPR015424">
    <property type="entry name" value="PyrdxlP-dep_Trfase"/>
</dbReference>
<evidence type="ECO:0000256" key="3">
    <source>
        <dbReference type="ARBA" id="ARBA00012421"/>
    </source>
</evidence>
<evidence type="ECO:0000313" key="12">
    <source>
        <dbReference type="Proteomes" id="UP000777482"/>
    </source>
</evidence>
<dbReference type="AlphaFoldDB" id="A0A9P6W465"/>
<feature type="compositionally biased region" description="Basic and acidic residues" evidence="10">
    <location>
        <begin position="27"/>
        <end position="39"/>
    </location>
</feature>
<dbReference type="EMBL" id="PUHQ01000021">
    <property type="protein sequence ID" value="KAG0663217.1"/>
    <property type="molecule type" value="Genomic_DNA"/>
</dbReference>
<keyword evidence="5 8" id="KW-0456">Lyase</keyword>
<evidence type="ECO:0000256" key="10">
    <source>
        <dbReference type="SAM" id="MobiDB-lite"/>
    </source>
</evidence>
<comment type="similarity">
    <text evidence="2 8">Belongs to the group II decarboxylase family.</text>
</comment>
<evidence type="ECO:0000256" key="6">
    <source>
        <dbReference type="ARBA" id="ARBA00048868"/>
    </source>
</evidence>
<keyword evidence="9" id="KW-0210">Decarboxylase</keyword>
<organism evidence="11 12">
    <name type="scientific">Rhodotorula mucilaginosa</name>
    <name type="common">Yeast</name>
    <name type="synonym">Rhodotorula rubra</name>
    <dbReference type="NCBI Taxonomy" id="5537"/>
    <lineage>
        <taxon>Eukaryota</taxon>
        <taxon>Fungi</taxon>
        <taxon>Dikarya</taxon>
        <taxon>Basidiomycota</taxon>
        <taxon>Pucciniomycotina</taxon>
        <taxon>Microbotryomycetes</taxon>
        <taxon>Sporidiobolales</taxon>
        <taxon>Sporidiobolaceae</taxon>
        <taxon>Rhodotorula</taxon>
    </lineage>
</organism>
<dbReference type="InterPro" id="IPR015421">
    <property type="entry name" value="PyrdxlP-dep_Trfase_major"/>
</dbReference>
<evidence type="ECO:0000256" key="2">
    <source>
        <dbReference type="ARBA" id="ARBA00009533"/>
    </source>
</evidence>
<dbReference type="PANTHER" id="PTHR43321:SF3">
    <property type="entry name" value="GLUTAMATE DECARBOXYLASE"/>
    <property type="match status" value="1"/>
</dbReference>
<evidence type="ECO:0000256" key="4">
    <source>
        <dbReference type="ARBA" id="ARBA00022898"/>
    </source>
</evidence>
<evidence type="ECO:0000256" key="5">
    <source>
        <dbReference type="ARBA" id="ARBA00023239"/>
    </source>
</evidence>
<evidence type="ECO:0000256" key="7">
    <source>
        <dbReference type="PIRSR" id="PIRSR602129-50"/>
    </source>
</evidence>
<dbReference type="Gene3D" id="4.10.280.50">
    <property type="match status" value="1"/>
</dbReference>
<evidence type="ECO:0000256" key="8">
    <source>
        <dbReference type="RuleBase" id="RU000382"/>
    </source>
</evidence>
<accession>A0A9P6W465</accession>
<dbReference type="NCBIfam" id="TIGR01788">
    <property type="entry name" value="Glu-decarb-GAD"/>
    <property type="match status" value="1"/>
</dbReference>
<dbReference type="Proteomes" id="UP000777482">
    <property type="component" value="Unassembled WGS sequence"/>
</dbReference>
<dbReference type="PANTHER" id="PTHR43321">
    <property type="entry name" value="GLUTAMATE DECARBOXYLASE"/>
    <property type="match status" value="1"/>
</dbReference>
<dbReference type="InterPro" id="IPR002129">
    <property type="entry name" value="PyrdxlP-dep_de-COase"/>
</dbReference>
<dbReference type="Pfam" id="PF00282">
    <property type="entry name" value="Pyridoxal_deC"/>
    <property type="match status" value="1"/>
</dbReference>
<dbReference type="InterPro" id="IPR010107">
    <property type="entry name" value="Glutamate_decarboxylase"/>
</dbReference>
<dbReference type="GO" id="GO:0030170">
    <property type="term" value="F:pyridoxal phosphate binding"/>
    <property type="evidence" value="ECO:0007669"/>
    <property type="project" value="InterPro"/>
</dbReference>
<name>A0A9P6W465_RHOMI</name>
<comment type="caution">
    <text evidence="11">The sequence shown here is derived from an EMBL/GenBank/DDBJ whole genome shotgun (WGS) entry which is preliminary data.</text>
</comment>
<feature type="region of interest" description="Disordered" evidence="10">
    <location>
        <begin position="525"/>
        <end position="548"/>
    </location>
</feature>
<evidence type="ECO:0000256" key="9">
    <source>
        <dbReference type="RuleBase" id="RU361171"/>
    </source>
</evidence>